<evidence type="ECO:0000313" key="3">
    <source>
        <dbReference type="Proteomes" id="UP001500064"/>
    </source>
</evidence>
<feature type="compositionally biased region" description="Polar residues" evidence="1">
    <location>
        <begin position="43"/>
        <end position="52"/>
    </location>
</feature>
<reference evidence="3" key="1">
    <citation type="journal article" date="2019" name="Int. J. Syst. Evol. Microbiol.">
        <title>The Global Catalogue of Microorganisms (GCM) 10K type strain sequencing project: providing services to taxonomists for standard genome sequencing and annotation.</title>
        <authorList>
            <consortium name="The Broad Institute Genomics Platform"/>
            <consortium name="The Broad Institute Genome Sequencing Center for Infectious Disease"/>
            <person name="Wu L."/>
            <person name="Ma J."/>
        </authorList>
    </citation>
    <scope>NUCLEOTIDE SEQUENCE [LARGE SCALE GENOMIC DNA]</scope>
    <source>
        <strain evidence="3">JCM 13929</strain>
    </source>
</reference>
<comment type="caution">
    <text evidence="2">The sequence shown here is derived from an EMBL/GenBank/DDBJ whole genome shotgun (WGS) entry which is preliminary data.</text>
</comment>
<feature type="region of interest" description="Disordered" evidence="1">
    <location>
        <begin position="1"/>
        <end position="59"/>
    </location>
</feature>
<dbReference type="Proteomes" id="UP001500064">
    <property type="component" value="Unassembled WGS sequence"/>
</dbReference>
<sequence>MRPLIRVRSHTSHRNDPLSKAQAGKPPPSDPPAATVSPAGGRTISSHITNQGEWGVTGE</sequence>
<keyword evidence="3" id="KW-1185">Reference proteome</keyword>
<organism evidence="2 3">
    <name type="scientific">Nonomuraea maheshkhaliensis</name>
    <dbReference type="NCBI Taxonomy" id="419590"/>
    <lineage>
        <taxon>Bacteria</taxon>
        <taxon>Bacillati</taxon>
        <taxon>Actinomycetota</taxon>
        <taxon>Actinomycetes</taxon>
        <taxon>Streptosporangiales</taxon>
        <taxon>Streptosporangiaceae</taxon>
        <taxon>Nonomuraea</taxon>
    </lineage>
</organism>
<name>A0ABP4RLD7_9ACTN</name>
<gene>
    <name evidence="2" type="ORF">GCM10009733_063130</name>
</gene>
<evidence type="ECO:0000256" key="1">
    <source>
        <dbReference type="SAM" id="MobiDB-lite"/>
    </source>
</evidence>
<evidence type="ECO:0000313" key="2">
    <source>
        <dbReference type="EMBL" id="GAA1656862.1"/>
    </source>
</evidence>
<dbReference type="EMBL" id="BAAAMU010000055">
    <property type="protein sequence ID" value="GAA1656862.1"/>
    <property type="molecule type" value="Genomic_DNA"/>
</dbReference>
<protein>
    <submittedName>
        <fullName evidence="2">Uncharacterized protein</fullName>
    </submittedName>
</protein>
<accession>A0ABP4RLD7</accession>
<feature type="compositionally biased region" description="Basic residues" evidence="1">
    <location>
        <begin position="1"/>
        <end position="12"/>
    </location>
</feature>
<proteinExistence type="predicted"/>